<organism evidence="2 3">
    <name type="scientific">Tritrichomonas musculus</name>
    <dbReference type="NCBI Taxonomy" id="1915356"/>
    <lineage>
        <taxon>Eukaryota</taxon>
        <taxon>Metamonada</taxon>
        <taxon>Parabasalia</taxon>
        <taxon>Tritrichomonadida</taxon>
        <taxon>Tritrichomonadidae</taxon>
        <taxon>Tritrichomonas</taxon>
    </lineage>
</organism>
<dbReference type="EMBL" id="JAPFFF010000003">
    <property type="protein sequence ID" value="KAK8894689.1"/>
    <property type="molecule type" value="Genomic_DNA"/>
</dbReference>
<gene>
    <name evidence="2" type="ORF">M9Y10_023126</name>
</gene>
<feature type="compositionally biased region" description="Low complexity" evidence="1">
    <location>
        <begin position="283"/>
        <end position="301"/>
    </location>
</feature>
<feature type="compositionally biased region" description="Polar residues" evidence="1">
    <location>
        <begin position="11"/>
        <end position="45"/>
    </location>
</feature>
<comment type="caution">
    <text evidence="2">The sequence shown here is derived from an EMBL/GenBank/DDBJ whole genome shotgun (WGS) entry which is preliminary data.</text>
</comment>
<accession>A0ABR2KUA4</accession>
<name>A0ABR2KUA4_9EUKA</name>
<feature type="region of interest" description="Disordered" evidence="1">
    <location>
        <begin position="1"/>
        <end position="45"/>
    </location>
</feature>
<evidence type="ECO:0000256" key="1">
    <source>
        <dbReference type="SAM" id="MobiDB-lite"/>
    </source>
</evidence>
<feature type="region of interest" description="Disordered" evidence="1">
    <location>
        <begin position="137"/>
        <end position="164"/>
    </location>
</feature>
<dbReference type="SUPFAM" id="SSF54160">
    <property type="entry name" value="Chromo domain-like"/>
    <property type="match status" value="1"/>
</dbReference>
<sequence>MNEKQNEHFSGDSNKNQQYELEVTITPTNYSHNSSQENRPPETLNNYSQQNMAANIQYQQNTPKPLNNNNSIQNQHTSVNNSNFNNLKALFENNPQLSSIIKNPSFFSMIKSFQESISASQNNQNSTKPFLPTVKSISQTQSTQNSKNNDATTPNPPLKALSQPPLSAYQATPSLNITQGVNQNISKPYTPPQQVNFSVNVQPNYYNPNCTINGYRINSNNVVEYQINSSSEPSSFSYCPSTQITSFEAIRRFWLKNNGYDEKTPRKPINKPKKKKKRFLDYSSNSPSPTGSPSLSSLSSNTDEKPKNDSNSSKISKALIANLPPLLSIDKEPNVKILGIVQRNPIIKIAIRREGSDNVEIIPTAEARKSFPMQLSKFYEQFITFTDYE</sequence>
<dbReference type="InterPro" id="IPR016197">
    <property type="entry name" value="Chromo-like_dom_sf"/>
</dbReference>
<protein>
    <submittedName>
        <fullName evidence="2">Uncharacterized protein</fullName>
    </submittedName>
</protein>
<dbReference type="Proteomes" id="UP001470230">
    <property type="component" value="Unassembled WGS sequence"/>
</dbReference>
<keyword evidence="3" id="KW-1185">Reference proteome</keyword>
<proteinExistence type="predicted"/>
<feature type="compositionally biased region" description="Basic residues" evidence="1">
    <location>
        <begin position="266"/>
        <end position="278"/>
    </location>
</feature>
<reference evidence="2 3" key="1">
    <citation type="submission" date="2024-04" db="EMBL/GenBank/DDBJ databases">
        <title>Tritrichomonas musculus Genome.</title>
        <authorList>
            <person name="Alves-Ferreira E."/>
            <person name="Grigg M."/>
            <person name="Lorenzi H."/>
            <person name="Galac M."/>
        </authorList>
    </citation>
    <scope>NUCLEOTIDE SEQUENCE [LARGE SCALE GENOMIC DNA]</scope>
    <source>
        <strain evidence="2 3">EAF2021</strain>
    </source>
</reference>
<dbReference type="Gene3D" id="2.40.50.40">
    <property type="match status" value="1"/>
</dbReference>
<evidence type="ECO:0000313" key="2">
    <source>
        <dbReference type="EMBL" id="KAK8894689.1"/>
    </source>
</evidence>
<evidence type="ECO:0000313" key="3">
    <source>
        <dbReference type="Proteomes" id="UP001470230"/>
    </source>
</evidence>
<feature type="compositionally biased region" description="Polar residues" evidence="1">
    <location>
        <begin position="137"/>
        <end position="153"/>
    </location>
</feature>
<feature type="compositionally biased region" description="Basic and acidic residues" evidence="1">
    <location>
        <begin position="1"/>
        <end position="10"/>
    </location>
</feature>
<feature type="region of interest" description="Disordered" evidence="1">
    <location>
        <begin position="261"/>
        <end position="313"/>
    </location>
</feature>